<dbReference type="GO" id="GO:0007030">
    <property type="term" value="P:Golgi organization"/>
    <property type="evidence" value="ECO:0007669"/>
    <property type="project" value="TreeGrafter"/>
</dbReference>
<feature type="coiled-coil region" evidence="4">
    <location>
        <begin position="207"/>
        <end position="280"/>
    </location>
</feature>
<dbReference type="PROSITE" id="PS50913">
    <property type="entry name" value="GRIP"/>
    <property type="match status" value="1"/>
</dbReference>
<comment type="caution">
    <text evidence="7">The sequence shown here is derived from an EMBL/GenBank/DDBJ whole genome shotgun (WGS) entry which is preliminary data.</text>
</comment>
<dbReference type="EMBL" id="JAHXZJ010002237">
    <property type="protein sequence ID" value="KAH0546151.1"/>
    <property type="molecule type" value="Genomic_DNA"/>
</dbReference>
<feature type="domain" description="GRIP" evidence="6">
    <location>
        <begin position="1315"/>
        <end position="1364"/>
    </location>
</feature>
<dbReference type="PANTHER" id="PTHR18921:SF2">
    <property type="entry name" value="THYROID RECEPTOR-INTERACTING PROTEIN 11"/>
    <property type="match status" value="1"/>
</dbReference>
<keyword evidence="3 4" id="KW-0175">Coiled coil</keyword>
<feature type="region of interest" description="Disordered" evidence="5">
    <location>
        <begin position="1405"/>
        <end position="1434"/>
    </location>
</feature>
<evidence type="ECO:0000313" key="8">
    <source>
        <dbReference type="Proteomes" id="UP000826195"/>
    </source>
</evidence>
<feature type="coiled-coil region" evidence="4">
    <location>
        <begin position="363"/>
        <end position="962"/>
    </location>
</feature>
<feature type="coiled-coil region" evidence="4">
    <location>
        <begin position="53"/>
        <end position="94"/>
    </location>
</feature>
<evidence type="ECO:0000259" key="6">
    <source>
        <dbReference type="PROSITE" id="PS50913"/>
    </source>
</evidence>
<comment type="subcellular location">
    <subcellularLocation>
        <location evidence="1">Golgi apparatus</location>
    </subcellularLocation>
</comment>
<protein>
    <recommendedName>
        <fullName evidence="6">GRIP domain-containing protein</fullName>
    </recommendedName>
</protein>
<organism evidence="7 8">
    <name type="scientific">Cotesia glomerata</name>
    <name type="common">Lepidopteran parasitic wasp</name>
    <name type="synonym">Apanteles glomeratus</name>
    <dbReference type="NCBI Taxonomy" id="32391"/>
    <lineage>
        <taxon>Eukaryota</taxon>
        <taxon>Metazoa</taxon>
        <taxon>Ecdysozoa</taxon>
        <taxon>Arthropoda</taxon>
        <taxon>Hexapoda</taxon>
        <taxon>Insecta</taxon>
        <taxon>Pterygota</taxon>
        <taxon>Neoptera</taxon>
        <taxon>Endopterygota</taxon>
        <taxon>Hymenoptera</taxon>
        <taxon>Apocrita</taxon>
        <taxon>Ichneumonoidea</taxon>
        <taxon>Braconidae</taxon>
        <taxon>Microgastrinae</taxon>
        <taxon>Cotesia</taxon>
    </lineage>
</organism>
<feature type="region of interest" description="Disordered" evidence="5">
    <location>
        <begin position="171"/>
        <end position="197"/>
    </location>
</feature>
<keyword evidence="8" id="KW-1185">Reference proteome</keyword>
<dbReference type="Proteomes" id="UP000826195">
    <property type="component" value="Unassembled WGS sequence"/>
</dbReference>
<dbReference type="GO" id="GO:0031267">
    <property type="term" value="F:small GTPase binding"/>
    <property type="evidence" value="ECO:0007669"/>
    <property type="project" value="TreeGrafter"/>
</dbReference>
<dbReference type="InterPro" id="IPR000237">
    <property type="entry name" value="GRIP_dom"/>
</dbReference>
<evidence type="ECO:0000313" key="7">
    <source>
        <dbReference type="EMBL" id="KAH0546151.1"/>
    </source>
</evidence>
<gene>
    <name evidence="7" type="ORF">KQX54_006835</name>
</gene>
<evidence type="ECO:0000256" key="3">
    <source>
        <dbReference type="ARBA" id="ARBA00023054"/>
    </source>
</evidence>
<dbReference type="InterPro" id="IPR019459">
    <property type="entry name" value="GRAB"/>
</dbReference>
<name>A0AAV7I7Q5_COTGL</name>
<dbReference type="Pfam" id="PF10375">
    <property type="entry name" value="GRAB"/>
    <property type="match status" value="1"/>
</dbReference>
<feature type="coiled-coil region" evidence="4">
    <location>
        <begin position="1115"/>
        <end position="1315"/>
    </location>
</feature>
<keyword evidence="2" id="KW-0333">Golgi apparatus</keyword>
<dbReference type="GO" id="GO:0005794">
    <property type="term" value="C:Golgi apparatus"/>
    <property type="evidence" value="ECO:0007669"/>
    <property type="project" value="UniProtKB-SubCell"/>
</dbReference>
<dbReference type="GO" id="GO:0006888">
    <property type="term" value="P:endoplasmic reticulum to Golgi vesicle-mediated transport"/>
    <property type="evidence" value="ECO:0007669"/>
    <property type="project" value="TreeGrafter"/>
</dbReference>
<proteinExistence type="predicted"/>
<reference evidence="7 8" key="1">
    <citation type="journal article" date="2021" name="J. Hered.">
        <title>A chromosome-level genome assembly of the parasitoid wasp, Cotesia glomerata (Hymenoptera: Braconidae).</title>
        <authorList>
            <person name="Pinto B.J."/>
            <person name="Weis J.J."/>
            <person name="Gamble T."/>
            <person name="Ode P.J."/>
            <person name="Paul R."/>
            <person name="Zaspel J.M."/>
        </authorList>
    </citation>
    <scope>NUCLEOTIDE SEQUENCE [LARGE SCALE GENOMIC DNA]</scope>
    <source>
        <strain evidence="7">CgM1</strain>
    </source>
</reference>
<evidence type="ECO:0000256" key="5">
    <source>
        <dbReference type="SAM" id="MobiDB-lite"/>
    </source>
</evidence>
<dbReference type="PANTHER" id="PTHR18921">
    <property type="entry name" value="MYOSIN HEAVY CHAIN - RELATED"/>
    <property type="match status" value="1"/>
</dbReference>
<evidence type="ECO:0000256" key="4">
    <source>
        <dbReference type="SAM" id="Coils"/>
    </source>
</evidence>
<evidence type="ECO:0000256" key="1">
    <source>
        <dbReference type="ARBA" id="ARBA00004555"/>
    </source>
</evidence>
<accession>A0AAV7I7Q5</accession>
<evidence type="ECO:0000256" key="2">
    <source>
        <dbReference type="ARBA" id="ARBA00023034"/>
    </source>
</evidence>
<feature type="coiled-coil region" evidence="4">
    <location>
        <begin position="1020"/>
        <end position="1061"/>
    </location>
</feature>
<feature type="compositionally biased region" description="Basic and acidic residues" evidence="5">
    <location>
        <begin position="173"/>
        <end position="183"/>
    </location>
</feature>
<sequence length="1465" mass="169141">MRAQYRVSSTIENRLDYSLSQYWRRMYMSFYQDAGADEGGGFFWDPPASNRDIKSNRSQVRELQEQIVQATVRIRELEEELEKFRNKAIDKLDDVADGHQKAEILRAKQDIVNRIIQIGEKGREAERNMKKQQLDESTFVNDFRAAISKLDSHEQVHLIRCALHALELGNGNEFKDNDDEKTNIARKRNNSQRYHDETATNGVHNRETDLLDKITKLQEENKNLTASIEELDQQHSQSIEKVLSIKEELEKKHKSLQAAYESLYVDYNSCQDKLNKLESKFPNNNSTISLKSKFSEDKNIQTILNNEEKKELSNETTQTEDNQTKASIELLISRVRDIIKDCNLNLKPDCENETIFELVAKHYVEASWKKDTLENQLTELTHQLHQTSNMRDNLQMECDELQHHIESLEMEIQHVKSNLPSIPEASEERVAVLEAENELMAAEIKRLEADIELLSHKNSELITAMSNVEGSLRNQENLEAEVRNTKQQLVIAQQQLAGASKNVENNENMMEDLSRRLHVALDENNELRSKNDAMEVRERQMQEQLSMYEGKCKSLDENIELIEELKLDINNVRKELKHSVENNKRLEGELKLISEAKGEIERDILVLSQEKEQLEMEIKVLKNNGGIDEDSDLVKELRESLEGVNREKSDLEYDLVNMRKELDVALSQVDLSEKECLNLREEIRKLDEKSKVDKEAKEESEERLVLLSRELDSLQQEHLFLQNEARADKTELDELKGRLEKSEEILKGWESKFREAKIECEGLKEEILRLKDKLEKSEEISKEWEIKFKEEILGLKEVEKMKEEILRMKEVEEKLKVSEKKYQEMKEEYLKLKTCNKELVGYEEKYLEIEEKVKRMEEERNKEEVDRCHQLEADLVMLLNEKQQLIEDKKEISDVLKVKEAELEALKEEKRELMEQLGLKEKELQSVVDNSQEAADMARETIENLSKIVNEKDKEIEAIKSLQALDVEKKVCENENILSSLKSERDELIKLVQVKHNESLQYHAEIQRMTQLFSDQAAALQTSVAERESLEKLVKDKEAEVLWAQNELQVVRQRLNNLEESTNYGEVCNIVEHSSKLAQLAMLVEKSNALEAALVQEQTSNRILQNQLTDSQQRESSAAKELERLRSHLMEIEDNHTEEMLILEQSKKDVEAKLMQVEEQLKNSSTVYTSANIRANQQVETLQQQMTLLAQQRDEIQNKLSVAEDKVQSHSAALTNLQIVLEQFQRDKENDIRNATERIRQQLNDSFKKQDELNEEIKLLKNQLTEAKECLQAASRLSEQLDKKTERIQELNEEVSKLNELVNTAEQRIQEAKESGVGKVDKNLVKNLLLGFISASNADKSSVLRVMATVLDFNESERDKSGLNNSNAHGGWFSGLLHGGATKDQEASLSAAFVRFLESESKPVSSVPALPISNTPIRPGHSRQHSTSSNQSGGLLLSNMTLPSFPDFIPSRNTGSILKEVLKDS</sequence>